<evidence type="ECO:0000256" key="2">
    <source>
        <dbReference type="ARBA" id="ARBA00022771"/>
    </source>
</evidence>
<feature type="compositionally biased region" description="Gly residues" evidence="5">
    <location>
        <begin position="327"/>
        <end position="344"/>
    </location>
</feature>
<feature type="compositionally biased region" description="Polar residues" evidence="5">
    <location>
        <begin position="266"/>
        <end position="286"/>
    </location>
</feature>
<comment type="caution">
    <text evidence="7">The sequence shown here is derived from an EMBL/GenBank/DDBJ whole genome shotgun (WGS) entry which is preliminary data.</text>
</comment>
<feature type="compositionally biased region" description="Basic residues" evidence="5">
    <location>
        <begin position="252"/>
        <end position="264"/>
    </location>
</feature>
<dbReference type="Proteomes" id="UP001141806">
    <property type="component" value="Unassembled WGS sequence"/>
</dbReference>
<evidence type="ECO:0000256" key="5">
    <source>
        <dbReference type="SAM" id="MobiDB-lite"/>
    </source>
</evidence>
<dbReference type="InterPro" id="IPR006564">
    <property type="entry name" value="Znf_PMZ"/>
</dbReference>
<dbReference type="PANTHER" id="PTHR31973:SF187">
    <property type="entry name" value="MUTATOR TRANSPOSASE MUDRA PROTEIN"/>
    <property type="match status" value="1"/>
</dbReference>
<dbReference type="SMART" id="SM00575">
    <property type="entry name" value="ZnF_PMZ"/>
    <property type="match status" value="1"/>
</dbReference>
<evidence type="ECO:0000256" key="3">
    <source>
        <dbReference type="ARBA" id="ARBA00022833"/>
    </source>
</evidence>
<dbReference type="PANTHER" id="PTHR31973">
    <property type="entry name" value="POLYPROTEIN, PUTATIVE-RELATED"/>
    <property type="match status" value="1"/>
</dbReference>
<name>A0A9Q0K2E8_9MAGN</name>
<feature type="region of interest" description="Disordered" evidence="5">
    <location>
        <begin position="306"/>
        <end position="354"/>
    </location>
</feature>
<evidence type="ECO:0000259" key="6">
    <source>
        <dbReference type="PROSITE" id="PS50966"/>
    </source>
</evidence>
<gene>
    <name evidence="7" type="ORF">NE237_021234</name>
</gene>
<keyword evidence="8" id="KW-1185">Reference proteome</keyword>
<proteinExistence type="predicted"/>
<feature type="region of interest" description="Disordered" evidence="5">
    <location>
        <begin position="251"/>
        <end position="289"/>
    </location>
</feature>
<keyword evidence="1" id="KW-0479">Metal-binding</keyword>
<dbReference type="EMBL" id="JAMYWD010000009">
    <property type="protein sequence ID" value="KAJ4961324.1"/>
    <property type="molecule type" value="Genomic_DNA"/>
</dbReference>
<evidence type="ECO:0000256" key="1">
    <source>
        <dbReference type="ARBA" id="ARBA00022723"/>
    </source>
</evidence>
<dbReference type="GO" id="GO:0008270">
    <property type="term" value="F:zinc ion binding"/>
    <property type="evidence" value="ECO:0007669"/>
    <property type="project" value="UniProtKB-KW"/>
</dbReference>
<dbReference type="OrthoDB" id="1415978at2759"/>
<accession>A0A9Q0K2E8</accession>
<dbReference type="InterPro" id="IPR007527">
    <property type="entry name" value="Znf_SWIM"/>
</dbReference>
<evidence type="ECO:0000313" key="8">
    <source>
        <dbReference type="Proteomes" id="UP001141806"/>
    </source>
</evidence>
<feature type="region of interest" description="Disordered" evidence="5">
    <location>
        <begin position="196"/>
        <end position="227"/>
    </location>
</feature>
<evidence type="ECO:0000256" key="4">
    <source>
        <dbReference type="PROSITE-ProRule" id="PRU00325"/>
    </source>
</evidence>
<dbReference type="Pfam" id="PF04434">
    <property type="entry name" value="SWIM"/>
    <property type="match status" value="1"/>
</dbReference>
<feature type="domain" description="SWIM-type" evidence="6">
    <location>
        <begin position="123"/>
        <end position="155"/>
    </location>
</feature>
<evidence type="ECO:0000313" key="7">
    <source>
        <dbReference type="EMBL" id="KAJ4961324.1"/>
    </source>
</evidence>
<keyword evidence="3" id="KW-0862">Zinc</keyword>
<dbReference type="PROSITE" id="PS50966">
    <property type="entry name" value="ZF_SWIM"/>
    <property type="match status" value="1"/>
</dbReference>
<dbReference type="AlphaFoldDB" id="A0A9Q0K2E8"/>
<protein>
    <recommendedName>
        <fullName evidence="6">SWIM-type domain-containing protein</fullName>
    </recommendedName>
</protein>
<organism evidence="7 8">
    <name type="scientific">Protea cynaroides</name>
    <dbReference type="NCBI Taxonomy" id="273540"/>
    <lineage>
        <taxon>Eukaryota</taxon>
        <taxon>Viridiplantae</taxon>
        <taxon>Streptophyta</taxon>
        <taxon>Embryophyta</taxon>
        <taxon>Tracheophyta</taxon>
        <taxon>Spermatophyta</taxon>
        <taxon>Magnoliopsida</taxon>
        <taxon>Proteales</taxon>
        <taxon>Proteaceae</taxon>
        <taxon>Protea</taxon>
    </lineage>
</organism>
<sequence length="354" mass="39600">MDEPKELSNDGYEWLMKTPLSMWSKHAFDHRCKSDHVTNNMTESFNHWINPYREKPILTLVDQLRRRLAEKMLGRYEKGCGYVGVLTPRTKHRLDLIASKARNCQILATGNLEYEVYDGFFRYIVNLNHKTCNCMLWEASGVPCKHAASAIQYRRGNLEEYCSEFFSIQRYLAAHQEMVHALPDISMAPNIQETNVLQPPPLKRLPGRPVKNRRREPGEEPTASFRRKTTSVKCDTCKEVGHNRRTCQLAAVKKKRPVQARKQKAPVSTSRMATRSQTTNASTVESMQEKKMRKMKEYLAKRRARMAGTGGAGGDAIGASSTSVTGGDAGAAGAGGDGGDGGAGTDFFEHLSNL</sequence>
<keyword evidence="2 4" id="KW-0863">Zinc-finger</keyword>
<reference evidence="7" key="1">
    <citation type="journal article" date="2023" name="Plant J.">
        <title>The genome of the king protea, Protea cynaroides.</title>
        <authorList>
            <person name="Chang J."/>
            <person name="Duong T.A."/>
            <person name="Schoeman C."/>
            <person name="Ma X."/>
            <person name="Roodt D."/>
            <person name="Barker N."/>
            <person name="Li Z."/>
            <person name="Van de Peer Y."/>
            <person name="Mizrachi E."/>
        </authorList>
    </citation>
    <scope>NUCLEOTIDE SEQUENCE</scope>
    <source>
        <tissue evidence="7">Young leaves</tissue>
    </source>
</reference>